<feature type="domain" description="Aminotransferase class I/classII large" evidence="7">
    <location>
        <begin position="27"/>
        <end position="352"/>
    </location>
</feature>
<keyword evidence="9" id="KW-1185">Reference proteome</keyword>
<evidence type="ECO:0000256" key="6">
    <source>
        <dbReference type="ARBA" id="ARBA00024016"/>
    </source>
</evidence>
<evidence type="ECO:0000256" key="3">
    <source>
        <dbReference type="ARBA" id="ARBA00022576"/>
    </source>
</evidence>
<dbReference type="GO" id="GO:0030170">
    <property type="term" value="F:pyridoxal phosphate binding"/>
    <property type="evidence" value="ECO:0007669"/>
    <property type="project" value="InterPro"/>
</dbReference>
<accession>A0AAV7JIG2</accession>
<dbReference type="InterPro" id="IPR015424">
    <property type="entry name" value="PyrdxlP-dep_Trfase"/>
</dbReference>
<comment type="caution">
    <text evidence="8">The sequence shown here is derived from an EMBL/GenBank/DDBJ whole genome shotgun (WGS) entry which is preliminary data.</text>
</comment>
<keyword evidence="5" id="KW-0663">Pyridoxal phosphate</keyword>
<dbReference type="EC" id="2.6.1.7" evidence="2"/>
<dbReference type="Pfam" id="PF00155">
    <property type="entry name" value="Aminotran_1_2"/>
    <property type="match status" value="1"/>
</dbReference>
<dbReference type="AlphaFoldDB" id="A0AAV7JIG2"/>
<evidence type="ECO:0000256" key="4">
    <source>
        <dbReference type="ARBA" id="ARBA00022679"/>
    </source>
</evidence>
<gene>
    <name evidence="8" type="ORF">LOD99_8134</name>
</gene>
<dbReference type="PANTHER" id="PTHR43807">
    <property type="entry name" value="FI04487P"/>
    <property type="match status" value="1"/>
</dbReference>
<dbReference type="InterPro" id="IPR015422">
    <property type="entry name" value="PyrdxlP-dep_Trfase_small"/>
</dbReference>
<comment type="cofactor">
    <cofactor evidence="1">
        <name>pyridoxal 5'-phosphate</name>
        <dbReference type="ChEBI" id="CHEBI:597326"/>
    </cofactor>
</comment>
<dbReference type="Gene3D" id="3.90.1150.10">
    <property type="entry name" value="Aspartate Aminotransferase, domain 1"/>
    <property type="match status" value="1"/>
</dbReference>
<keyword evidence="3 8" id="KW-0032">Aminotransferase</keyword>
<name>A0AAV7JIG2_9METZ</name>
<evidence type="ECO:0000313" key="8">
    <source>
        <dbReference type="EMBL" id="KAI6648502.1"/>
    </source>
</evidence>
<dbReference type="InterPro" id="IPR051326">
    <property type="entry name" value="Kynurenine-oxoglutarate_AT"/>
</dbReference>
<dbReference type="GO" id="GO:0005739">
    <property type="term" value="C:mitochondrion"/>
    <property type="evidence" value="ECO:0007669"/>
    <property type="project" value="TreeGrafter"/>
</dbReference>
<keyword evidence="4" id="KW-0808">Transferase</keyword>
<dbReference type="EMBL" id="JAKMXF010000330">
    <property type="protein sequence ID" value="KAI6648502.1"/>
    <property type="molecule type" value="Genomic_DNA"/>
</dbReference>
<organism evidence="8 9">
    <name type="scientific">Oopsacas minuta</name>
    <dbReference type="NCBI Taxonomy" id="111878"/>
    <lineage>
        <taxon>Eukaryota</taxon>
        <taxon>Metazoa</taxon>
        <taxon>Porifera</taxon>
        <taxon>Hexactinellida</taxon>
        <taxon>Hexasterophora</taxon>
        <taxon>Lyssacinosida</taxon>
        <taxon>Leucopsacidae</taxon>
        <taxon>Oopsacas</taxon>
    </lineage>
</organism>
<dbReference type="InterPro" id="IPR004839">
    <property type="entry name" value="Aminotransferase_I/II_large"/>
</dbReference>
<dbReference type="PANTHER" id="PTHR43807:SF20">
    <property type="entry name" value="FI04487P"/>
    <property type="match status" value="1"/>
</dbReference>
<evidence type="ECO:0000313" key="9">
    <source>
        <dbReference type="Proteomes" id="UP001165289"/>
    </source>
</evidence>
<dbReference type="SUPFAM" id="SSF53383">
    <property type="entry name" value="PLP-dependent transferases"/>
    <property type="match status" value="1"/>
</dbReference>
<comment type="pathway">
    <text evidence="6">Amino-acid degradation; L-kynurenine degradation; kynurenate from L-kynurenine: step 1/2.</text>
</comment>
<evidence type="ECO:0000259" key="7">
    <source>
        <dbReference type="Pfam" id="PF00155"/>
    </source>
</evidence>
<reference evidence="8 9" key="1">
    <citation type="journal article" date="2023" name="BMC Biol.">
        <title>The compact genome of the sponge Oopsacas minuta (Hexactinellida) is lacking key metazoan core genes.</title>
        <authorList>
            <person name="Santini S."/>
            <person name="Schenkelaars Q."/>
            <person name="Jourda C."/>
            <person name="Duchesne M."/>
            <person name="Belahbib H."/>
            <person name="Rocher C."/>
            <person name="Selva M."/>
            <person name="Riesgo A."/>
            <person name="Vervoort M."/>
            <person name="Leys S.P."/>
            <person name="Kodjabachian L."/>
            <person name="Le Bivic A."/>
            <person name="Borchiellini C."/>
            <person name="Claverie J.M."/>
            <person name="Renard E."/>
        </authorList>
    </citation>
    <scope>NUCLEOTIDE SEQUENCE [LARGE SCALE GENOMIC DNA]</scope>
    <source>
        <strain evidence="8">SPO-2</strain>
    </source>
</reference>
<dbReference type="GO" id="GO:0016212">
    <property type="term" value="F:kynurenine-oxoglutarate transaminase activity"/>
    <property type="evidence" value="ECO:0007669"/>
    <property type="project" value="UniProtKB-EC"/>
</dbReference>
<sequence>MATTPSTLQDPFSLHSQLISQHQSIDLCTPSSLFSPSASYLEALHAITLDPYKHQYSGSRGNPALLQAIAQLYSKLLSRELDSKNDILVSAGVDACMTEVFITFLNPGEEVILIEPIQPLVRSQIRHARGVPVCVSLSDGEINYEKLRKAFSSKTKIVLLSCPSIFTNKLYSSADLKSVANLCEEFDTLCVVDERFENLVFEDQLERIYSLPGMWDRTISVHSGDILFGVPSMRIGWVIGDGEFINQIMKAHVMVIFHTPTPTQLAVSKPICDEVSADLSHSWLSQSNNKARIARDEMFSVFKEAGLVPILPVASYYMLVDVSNLCVEDNSSPVEEMIKRGIGCLPMSVFSSCKSQRNIIVVSFLQPPSVLEALSNKLALVKSTI</sequence>
<dbReference type="InterPro" id="IPR015421">
    <property type="entry name" value="PyrdxlP-dep_Trfase_major"/>
</dbReference>
<dbReference type="CDD" id="cd00609">
    <property type="entry name" value="AAT_like"/>
    <property type="match status" value="1"/>
</dbReference>
<dbReference type="Proteomes" id="UP001165289">
    <property type="component" value="Unassembled WGS sequence"/>
</dbReference>
<protein>
    <recommendedName>
        <fullName evidence="2">kynurenine--oxoglutarate transaminase</fullName>
        <ecNumber evidence="2">2.6.1.7</ecNumber>
    </recommendedName>
</protein>
<evidence type="ECO:0000256" key="1">
    <source>
        <dbReference type="ARBA" id="ARBA00001933"/>
    </source>
</evidence>
<dbReference type="Gene3D" id="3.40.640.10">
    <property type="entry name" value="Type I PLP-dependent aspartate aminotransferase-like (Major domain)"/>
    <property type="match status" value="1"/>
</dbReference>
<proteinExistence type="predicted"/>
<evidence type="ECO:0000256" key="5">
    <source>
        <dbReference type="ARBA" id="ARBA00022898"/>
    </source>
</evidence>
<evidence type="ECO:0000256" key="2">
    <source>
        <dbReference type="ARBA" id="ARBA00012751"/>
    </source>
</evidence>